<organism evidence="1 2">
    <name type="scientific">Rangifer tarandus platyrhynchus</name>
    <name type="common">Svalbard reindeer</name>
    <dbReference type="NCBI Taxonomy" id="3082113"/>
    <lineage>
        <taxon>Eukaryota</taxon>
        <taxon>Metazoa</taxon>
        <taxon>Chordata</taxon>
        <taxon>Craniata</taxon>
        <taxon>Vertebrata</taxon>
        <taxon>Euteleostomi</taxon>
        <taxon>Mammalia</taxon>
        <taxon>Eutheria</taxon>
        <taxon>Laurasiatheria</taxon>
        <taxon>Artiodactyla</taxon>
        <taxon>Ruminantia</taxon>
        <taxon>Pecora</taxon>
        <taxon>Cervidae</taxon>
        <taxon>Odocoileinae</taxon>
        <taxon>Rangifer</taxon>
    </lineage>
</organism>
<name>A0ABN8XVP7_RANTA</name>
<sequence length="123" mass="13093">MSGGGEEEADTAGRLRLRAVFVPPLEAILQARLAISRPGHSLSGPNSCLQRNPDAGRAWPRVLEKGFLAGVGQSSLLLLKDPFSWGDLRAAWARREAQIVFTASARILLPSVPFLGMAGVGDC</sequence>
<reference evidence="1" key="1">
    <citation type="submission" date="2023-04" db="EMBL/GenBank/DDBJ databases">
        <authorList>
            <consortium name="ELIXIR-Norway"/>
        </authorList>
    </citation>
    <scope>NUCLEOTIDE SEQUENCE [LARGE SCALE GENOMIC DNA]</scope>
</reference>
<evidence type="ECO:0000313" key="1">
    <source>
        <dbReference type="EMBL" id="CAI9153405.1"/>
    </source>
</evidence>
<gene>
    <name evidence="1" type="ORF">MRATA1EN1_LOCUS2367</name>
</gene>
<dbReference type="Proteomes" id="UP001176941">
    <property type="component" value="Chromosome 10"/>
</dbReference>
<proteinExistence type="predicted"/>
<dbReference type="EMBL" id="OX459946">
    <property type="protein sequence ID" value="CAI9153405.1"/>
    <property type="molecule type" value="Genomic_DNA"/>
</dbReference>
<accession>A0ABN8XVP7</accession>
<keyword evidence="2" id="KW-1185">Reference proteome</keyword>
<evidence type="ECO:0000313" key="2">
    <source>
        <dbReference type="Proteomes" id="UP001176941"/>
    </source>
</evidence>
<protein>
    <submittedName>
        <fullName evidence="1">Uncharacterized protein</fullName>
    </submittedName>
</protein>